<feature type="region of interest" description="Disordered" evidence="1">
    <location>
        <begin position="20"/>
        <end position="69"/>
    </location>
</feature>
<accession>W4PCG3</accession>
<reference evidence="3 4" key="1">
    <citation type="journal article" date="2014" name="Genome Announc.">
        <title>Draft Genome Sequences of Three Strains of Bacteroides pyogenes Isolated from a Cat and Swine.</title>
        <authorList>
            <person name="Sakamoto M."/>
            <person name="Oshima K."/>
            <person name="Suda W."/>
            <person name="Kitamura K."/>
            <person name="Iida T."/>
            <person name="Hattori M."/>
            <person name="Ohkuma M."/>
        </authorList>
    </citation>
    <scope>NUCLEOTIDE SEQUENCE [LARGE SCALE GENOMIC DNA]</scope>
    <source>
        <strain evidence="3 4">JCM 6292</strain>
    </source>
</reference>
<proteinExistence type="predicted"/>
<evidence type="ECO:0000256" key="2">
    <source>
        <dbReference type="SAM" id="SignalP"/>
    </source>
</evidence>
<dbReference type="Proteomes" id="UP000018861">
    <property type="component" value="Unassembled WGS sequence"/>
</dbReference>
<evidence type="ECO:0000313" key="4">
    <source>
        <dbReference type="Proteomes" id="UP000018861"/>
    </source>
</evidence>
<organism evidence="3 4">
    <name type="scientific">Bacteroides pyogenes JCM 6292</name>
    <dbReference type="NCBI Taxonomy" id="1235809"/>
    <lineage>
        <taxon>Bacteria</taxon>
        <taxon>Pseudomonadati</taxon>
        <taxon>Bacteroidota</taxon>
        <taxon>Bacteroidia</taxon>
        <taxon>Bacteroidales</taxon>
        <taxon>Bacteroidaceae</taxon>
        <taxon>Bacteroides</taxon>
    </lineage>
</organism>
<keyword evidence="2" id="KW-0732">Signal</keyword>
<dbReference type="AlphaFoldDB" id="W4PCG3"/>
<dbReference type="PROSITE" id="PS51257">
    <property type="entry name" value="PROKAR_LIPOPROTEIN"/>
    <property type="match status" value="1"/>
</dbReference>
<feature type="chain" id="PRO_5004846362" evidence="2">
    <location>
        <begin position="19"/>
        <end position="478"/>
    </location>
</feature>
<name>W4PCG3_9BACE</name>
<gene>
    <name evidence="3" type="ORF">JCM6292_3378</name>
</gene>
<keyword evidence="3" id="KW-0449">Lipoprotein</keyword>
<comment type="caution">
    <text evidence="3">The sequence shown here is derived from an EMBL/GenBank/DDBJ whole genome shotgun (WGS) entry which is preliminary data.</text>
</comment>
<dbReference type="EMBL" id="BAIQ01000046">
    <property type="protein sequence ID" value="GAE16874.1"/>
    <property type="molecule type" value="Genomic_DNA"/>
</dbReference>
<sequence length="478" mass="53144">MKKTLLLAFVCAALVACGKDDPIDLPQPAPKPAPEQQKESGNPENPNSDNPNPTPPNSEQPDSGQPAPAPIVTKEEITVYFGFSNEDVNSAIARTRTVKGVQKIGDKNIEVTKAEVNSKDETAGSFVLHLQGKVNDKAFETTLTFDGFTKRPDNYNMGKRVQGKWKAGVDKYAKFDLDYLLREKKTDKFTAEYLSEAIEFYSTDFDGTPFYYTEEDIKKSVISDMKYNSNGGGEISFNLTYGSAKSETPIRLAIDKNSYYAGKVTVDADFAKGLYVRGVEKNYALFGGRAIRYDEKLYAVQCVGANSTSESEGKLTLNYNLMINNGSDEPLASFSKEIKGFKSLRELKNELELYTTPDLMDFMRRKLEKQPLGDVKSVINPSVQTWVKYISFEVKRGGHNYYLDWTDNSKTSLRSGEGSAADVYLDHPKFELLSANLGNNNGNGPKMLSLKLKLVYANERSLSDDNVTFGMAIHIPSK</sequence>
<evidence type="ECO:0000256" key="1">
    <source>
        <dbReference type="SAM" id="MobiDB-lite"/>
    </source>
</evidence>
<feature type="compositionally biased region" description="Low complexity" evidence="1">
    <location>
        <begin position="39"/>
        <end position="51"/>
    </location>
</feature>
<protein>
    <submittedName>
        <fullName evidence="3">Probable lipoprotein</fullName>
    </submittedName>
</protein>
<evidence type="ECO:0000313" key="3">
    <source>
        <dbReference type="EMBL" id="GAE16874.1"/>
    </source>
</evidence>
<feature type="signal peptide" evidence="2">
    <location>
        <begin position="1"/>
        <end position="18"/>
    </location>
</feature>